<reference evidence="2" key="1">
    <citation type="submission" date="2022-10" db="EMBL/GenBank/DDBJ databases">
        <title>Culturing micro-colonial fungi from biological soil crusts in the Mojave desert and describing Neophaeococcomyces mojavensis, and introducing the new genera and species Taxawa tesnikishii.</title>
        <authorList>
            <person name="Kurbessoian T."/>
            <person name="Stajich J.E."/>
        </authorList>
    </citation>
    <scope>NUCLEOTIDE SEQUENCE</scope>
    <source>
        <strain evidence="2">TK_1</strain>
    </source>
</reference>
<evidence type="ECO:0008006" key="4">
    <source>
        <dbReference type="Google" id="ProtNLM"/>
    </source>
</evidence>
<dbReference type="InterPro" id="IPR042065">
    <property type="entry name" value="E3_ELL-like"/>
</dbReference>
<dbReference type="SUPFAM" id="SSF46785">
    <property type="entry name" value="Winged helix' DNA-binding domain"/>
    <property type="match status" value="1"/>
</dbReference>
<comment type="caution">
    <text evidence="2">The sequence shown here is derived from an EMBL/GenBank/DDBJ whole genome shotgun (WGS) entry which is preliminary data.</text>
</comment>
<feature type="compositionally biased region" description="Polar residues" evidence="1">
    <location>
        <begin position="371"/>
        <end position="380"/>
    </location>
</feature>
<accession>A0ABQ9P4G1</accession>
<evidence type="ECO:0000313" key="3">
    <source>
        <dbReference type="Proteomes" id="UP001172684"/>
    </source>
</evidence>
<sequence length="655" mass="71646">MATVAIPPSGMALHGAPDASIATAEERFNKRQVMPIQMNQEVIDELLKSVRSGKPPQIFFGRTPTLRYAGKAHVLDTAPEKFRHELYYDDGEHGLEFDGLVNYSLVVKEADPATVGVDSAMEALNSTMATIAEEKEGRRTLSAVNSPILPSAKRPTASSHRQDLLKKAGFLSPHTQSRPGTPSRLAQASPSLGPAPTSAPAMPLIPSSEFAAVRHVLVHMLAAKPMKTQELVDAICAPKEKVSTVLERCASREEDGRWQLGNKAYKELDVWEFPYASQEERQAAIDRAVKAYDRLRIGTDDKIWQLLLPKEERGKGKCLSRLVLNPIPMSTTPANTAKQWGKKTAVKKPEVKKTEREVSKEKPQEKKASAVTESRTNTKAVTKEKKEEIQQRKLKQQELKGQIKKPNETDDDKTALKKPPKQAASKPAAKPSAPTKTALSTKPKNQSPLSASPPVNASDFESDHPVHKVLSASASPSKPSVTNSDRALKRKANDLDNDVHTHDVLSKQRKLAGDAPSSAQKPSSAPTASGPLKRKAATAALDSDASKPSTPAKTRKLISGAERDARRAPSAPQQNRAPSPASDSSDSPPLQLSFRQTIELAQKFHNYHAKYVALYKQIAGREEPPTEKQREDVLTMHRRLEEMKREIVRASAGGK</sequence>
<keyword evidence="3" id="KW-1185">Reference proteome</keyword>
<dbReference type="EMBL" id="JAPDRL010000007">
    <property type="protein sequence ID" value="KAJ9668434.1"/>
    <property type="molecule type" value="Genomic_DNA"/>
</dbReference>
<evidence type="ECO:0000313" key="2">
    <source>
        <dbReference type="EMBL" id="KAJ9668434.1"/>
    </source>
</evidence>
<feature type="compositionally biased region" description="Polar residues" evidence="1">
    <location>
        <begin position="439"/>
        <end position="455"/>
    </location>
</feature>
<name>A0ABQ9P4G1_9PEZI</name>
<feature type="compositionally biased region" description="Low complexity" evidence="1">
    <location>
        <begin position="577"/>
        <end position="589"/>
    </location>
</feature>
<feature type="compositionally biased region" description="Polar residues" evidence="1">
    <location>
        <begin position="173"/>
        <end position="190"/>
    </location>
</feature>
<proteinExistence type="predicted"/>
<dbReference type="Gene3D" id="1.10.10.2670">
    <property type="entry name" value="E3 ubiquitin-protein ligase"/>
    <property type="match status" value="1"/>
</dbReference>
<feature type="compositionally biased region" description="Basic and acidic residues" evidence="1">
    <location>
        <begin position="381"/>
        <end position="398"/>
    </location>
</feature>
<protein>
    <recommendedName>
        <fullName evidence="4">E3 ubiquitin-protein ligase</fullName>
    </recommendedName>
</protein>
<feature type="compositionally biased region" description="Polar residues" evidence="1">
    <location>
        <begin position="472"/>
        <end position="485"/>
    </location>
</feature>
<feature type="region of interest" description="Disordered" evidence="1">
    <location>
        <begin position="135"/>
        <end position="200"/>
    </location>
</feature>
<feature type="compositionally biased region" description="Low complexity" evidence="1">
    <location>
        <begin position="421"/>
        <end position="438"/>
    </location>
</feature>
<dbReference type="Proteomes" id="UP001172684">
    <property type="component" value="Unassembled WGS sequence"/>
</dbReference>
<feature type="compositionally biased region" description="Basic and acidic residues" evidence="1">
    <location>
        <begin position="491"/>
        <end position="506"/>
    </location>
</feature>
<dbReference type="InterPro" id="IPR036390">
    <property type="entry name" value="WH_DNA-bd_sf"/>
</dbReference>
<feature type="compositionally biased region" description="Basic and acidic residues" evidence="1">
    <location>
        <begin position="347"/>
        <end position="368"/>
    </location>
</feature>
<gene>
    <name evidence="2" type="ORF">H2201_001482</name>
</gene>
<feature type="compositionally biased region" description="Low complexity" evidence="1">
    <location>
        <begin position="515"/>
        <end position="529"/>
    </location>
</feature>
<organism evidence="2 3">
    <name type="scientific">Coniosporium apollinis</name>
    <dbReference type="NCBI Taxonomy" id="61459"/>
    <lineage>
        <taxon>Eukaryota</taxon>
        <taxon>Fungi</taxon>
        <taxon>Dikarya</taxon>
        <taxon>Ascomycota</taxon>
        <taxon>Pezizomycotina</taxon>
        <taxon>Dothideomycetes</taxon>
        <taxon>Dothideomycetes incertae sedis</taxon>
        <taxon>Coniosporium</taxon>
    </lineage>
</organism>
<evidence type="ECO:0000256" key="1">
    <source>
        <dbReference type="SAM" id="MobiDB-lite"/>
    </source>
</evidence>
<feature type="compositionally biased region" description="Polar residues" evidence="1">
    <location>
        <begin position="328"/>
        <end position="338"/>
    </location>
</feature>
<feature type="region of interest" description="Disordered" evidence="1">
    <location>
        <begin position="327"/>
        <end position="594"/>
    </location>
</feature>
<feature type="compositionally biased region" description="Basic and acidic residues" evidence="1">
    <location>
        <begin position="405"/>
        <end position="415"/>
    </location>
</feature>